<dbReference type="Gene3D" id="1.20.1270.10">
    <property type="match status" value="1"/>
</dbReference>
<proteinExistence type="inferred from homology"/>
<keyword evidence="2" id="KW-0547">Nucleotide-binding</keyword>
<dbReference type="AlphaFoldDB" id="A0A3B0KGF3"/>
<dbReference type="OMA" id="ANDMRNT"/>
<dbReference type="Proteomes" id="UP000268350">
    <property type="component" value="Unassembled WGS sequence"/>
</dbReference>
<dbReference type="GO" id="GO:0140662">
    <property type="term" value="F:ATP-dependent protein folding chaperone"/>
    <property type="evidence" value="ECO:0007669"/>
    <property type="project" value="InterPro"/>
</dbReference>
<dbReference type="GO" id="GO:0005524">
    <property type="term" value="F:ATP binding"/>
    <property type="evidence" value="ECO:0007669"/>
    <property type="project" value="UniProtKB-KW"/>
</dbReference>
<reference evidence="7" key="1">
    <citation type="submission" date="2018-01" db="EMBL/GenBank/DDBJ databases">
        <authorList>
            <person name="Alioto T."/>
            <person name="Alioto T."/>
        </authorList>
    </citation>
    <scope>NUCLEOTIDE SEQUENCE [LARGE SCALE GENOMIC DNA]</scope>
</reference>
<sequence>MRVTFDLDANGILNVTAKEMGSGNAKNITIKNDKGRLSQADIDRMLSEAEQYAEEDEKHRQRIAARNQLESYVFGVKEAADNGGDRISQSDKSSVLEKCGETIKWLEGNTTADKEEYEYKLKELTQFCSPIMTKMHQQQGAGDGPRGPSCGQQGGGFANGGYKGPTVEEVD</sequence>
<keyword evidence="4 6" id="KW-0346">Stress response</keyword>
<dbReference type="Gene3D" id="2.60.34.10">
    <property type="entry name" value="Substrate Binding Domain Of DNAk, Chain A, domain 1"/>
    <property type="match status" value="1"/>
</dbReference>
<organism evidence="6 7">
    <name type="scientific">Drosophila guanche</name>
    <name type="common">Fruit fly</name>
    <dbReference type="NCBI Taxonomy" id="7266"/>
    <lineage>
        <taxon>Eukaryota</taxon>
        <taxon>Metazoa</taxon>
        <taxon>Ecdysozoa</taxon>
        <taxon>Arthropoda</taxon>
        <taxon>Hexapoda</taxon>
        <taxon>Insecta</taxon>
        <taxon>Pterygota</taxon>
        <taxon>Neoptera</taxon>
        <taxon>Endopterygota</taxon>
        <taxon>Diptera</taxon>
        <taxon>Brachycera</taxon>
        <taxon>Muscomorpha</taxon>
        <taxon>Ephydroidea</taxon>
        <taxon>Drosophilidae</taxon>
        <taxon>Drosophila</taxon>
        <taxon>Sophophora</taxon>
    </lineage>
</organism>
<dbReference type="STRING" id="7266.A0A3B0KGF3"/>
<gene>
    <name evidence="6" type="ORF">DGUA_6G017466</name>
</gene>
<keyword evidence="7" id="KW-1185">Reference proteome</keyword>
<evidence type="ECO:0000256" key="1">
    <source>
        <dbReference type="ARBA" id="ARBA00007381"/>
    </source>
</evidence>
<dbReference type="PANTHER" id="PTHR19375">
    <property type="entry name" value="HEAT SHOCK PROTEIN 70KDA"/>
    <property type="match status" value="1"/>
</dbReference>
<dbReference type="InterPro" id="IPR029048">
    <property type="entry name" value="HSP70_C_sf"/>
</dbReference>
<keyword evidence="3" id="KW-0067">ATP-binding</keyword>
<dbReference type="Pfam" id="PF00012">
    <property type="entry name" value="HSP70"/>
    <property type="match status" value="1"/>
</dbReference>
<comment type="similarity">
    <text evidence="1">Belongs to the heat shock protein 70 family.</text>
</comment>
<evidence type="ECO:0000256" key="5">
    <source>
        <dbReference type="SAM" id="MobiDB-lite"/>
    </source>
</evidence>
<dbReference type="InterPro" id="IPR013126">
    <property type="entry name" value="Hsp_70_fam"/>
</dbReference>
<dbReference type="SUPFAM" id="SSF100934">
    <property type="entry name" value="Heat shock protein 70kD (HSP70), C-terminal subdomain"/>
    <property type="match status" value="1"/>
</dbReference>
<evidence type="ECO:0000256" key="3">
    <source>
        <dbReference type="ARBA" id="ARBA00022840"/>
    </source>
</evidence>
<dbReference type="SUPFAM" id="SSF100920">
    <property type="entry name" value="Heat shock protein 70kD (HSP70), peptide-binding domain"/>
    <property type="match status" value="1"/>
</dbReference>
<dbReference type="OrthoDB" id="2401965at2759"/>
<accession>A0A3B0KGF3</accession>
<evidence type="ECO:0000313" key="6">
    <source>
        <dbReference type="EMBL" id="SPP82728.1"/>
    </source>
</evidence>
<evidence type="ECO:0000313" key="7">
    <source>
        <dbReference type="Proteomes" id="UP000268350"/>
    </source>
</evidence>
<dbReference type="InterPro" id="IPR029047">
    <property type="entry name" value="HSP70_peptide-bd_sf"/>
</dbReference>
<dbReference type="FunFam" id="1.20.1270.10:FF:000024">
    <property type="entry name" value="Heat shock protein 70"/>
    <property type="match status" value="1"/>
</dbReference>
<feature type="region of interest" description="Disordered" evidence="5">
    <location>
        <begin position="135"/>
        <end position="171"/>
    </location>
</feature>
<feature type="compositionally biased region" description="Gly residues" evidence="5">
    <location>
        <begin position="152"/>
        <end position="163"/>
    </location>
</feature>
<name>A0A3B0KGF3_DROGU</name>
<evidence type="ECO:0000256" key="2">
    <source>
        <dbReference type="ARBA" id="ARBA00022741"/>
    </source>
</evidence>
<dbReference type="EMBL" id="OUUW01000007">
    <property type="protein sequence ID" value="SPP82728.1"/>
    <property type="molecule type" value="Genomic_DNA"/>
</dbReference>
<protein>
    <submittedName>
        <fullName evidence="6">Blast:Heat shock protein 68</fullName>
    </submittedName>
</protein>
<evidence type="ECO:0000256" key="4">
    <source>
        <dbReference type="ARBA" id="ARBA00023016"/>
    </source>
</evidence>